<protein>
    <submittedName>
        <fullName evidence="2">Uncharacterized protein</fullName>
    </submittedName>
</protein>
<proteinExistence type="predicted"/>
<gene>
    <name evidence="2" type="ORF">Vbra_2093</name>
</gene>
<name>A0A0G4ER94_VITBC</name>
<dbReference type="EMBL" id="CDMY01000299">
    <property type="protein sequence ID" value="CEM00773.1"/>
    <property type="molecule type" value="Genomic_DNA"/>
</dbReference>
<dbReference type="InParanoid" id="A0A0G4ER94"/>
<dbReference type="AlphaFoldDB" id="A0A0G4ER94"/>
<evidence type="ECO:0000256" key="1">
    <source>
        <dbReference type="SAM" id="SignalP"/>
    </source>
</evidence>
<sequence length="162" mass="18283">MRPFPCLLVIAIHLGARVHAACNNRLKSIRRSNGTSLEHDHGAYSGRCQELETKDKCTGFMKAEREGCGLDGTGLCEWNDEDNKCKCSVRDVEDLPREECTLRSGGCYPPGFRAWNSTLQLCVCSRDCESLEDDDCDGEFPCGDVYFCKRSRKKCRCVEMHE</sequence>
<feature type="signal peptide" evidence="1">
    <location>
        <begin position="1"/>
        <end position="20"/>
    </location>
</feature>
<accession>A0A0G4ER94</accession>
<keyword evidence="1" id="KW-0732">Signal</keyword>
<keyword evidence="3" id="KW-1185">Reference proteome</keyword>
<dbReference type="VEuPathDB" id="CryptoDB:Vbra_2093"/>
<evidence type="ECO:0000313" key="3">
    <source>
        <dbReference type="Proteomes" id="UP000041254"/>
    </source>
</evidence>
<reference evidence="2 3" key="1">
    <citation type="submission" date="2014-11" db="EMBL/GenBank/DDBJ databases">
        <authorList>
            <person name="Zhu J."/>
            <person name="Qi W."/>
            <person name="Song R."/>
        </authorList>
    </citation>
    <scope>NUCLEOTIDE SEQUENCE [LARGE SCALE GENOMIC DNA]</scope>
</reference>
<evidence type="ECO:0000313" key="2">
    <source>
        <dbReference type="EMBL" id="CEM00773.1"/>
    </source>
</evidence>
<organism evidence="2 3">
    <name type="scientific">Vitrella brassicaformis (strain CCMP3155)</name>
    <dbReference type="NCBI Taxonomy" id="1169540"/>
    <lineage>
        <taxon>Eukaryota</taxon>
        <taxon>Sar</taxon>
        <taxon>Alveolata</taxon>
        <taxon>Colpodellida</taxon>
        <taxon>Vitrellaceae</taxon>
        <taxon>Vitrella</taxon>
    </lineage>
</organism>
<feature type="chain" id="PRO_5005187510" evidence="1">
    <location>
        <begin position="21"/>
        <end position="162"/>
    </location>
</feature>
<dbReference type="Proteomes" id="UP000041254">
    <property type="component" value="Unassembled WGS sequence"/>
</dbReference>